<evidence type="ECO:0000313" key="7">
    <source>
        <dbReference type="EMBL" id="VAW14881.1"/>
    </source>
</evidence>
<dbReference type="CDD" id="cd03528">
    <property type="entry name" value="Rieske_RO_ferredoxin"/>
    <property type="match status" value="1"/>
</dbReference>
<dbReference type="InterPro" id="IPR036922">
    <property type="entry name" value="Rieske_2Fe-2S_sf"/>
</dbReference>
<evidence type="ECO:0000256" key="1">
    <source>
        <dbReference type="ARBA" id="ARBA00022714"/>
    </source>
</evidence>
<evidence type="ECO:0000259" key="6">
    <source>
        <dbReference type="PROSITE" id="PS51296"/>
    </source>
</evidence>
<dbReference type="PANTHER" id="PTHR21496:SF0">
    <property type="entry name" value="RIESKE DOMAIN-CONTAINING PROTEIN"/>
    <property type="match status" value="1"/>
</dbReference>
<dbReference type="GO" id="GO:0051213">
    <property type="term" value="F:dioxygenase activity"/>
    <property type="evidence" value="ECO:0007669"/>
    <property type="project" value="UniProtKB-KW"/>
</dbReference>
<dbReference type="Pfam" id="PF00355">
    <property type="entry name" value="Rieske"/>
    <property type="match status" value="1"/>
</dbReference>
<feature type="domain" description="Rieske" evidence="6">
    <location>
        <begin position="5"/>
        <end position="101"/>
    </location>
</feature>
<gene>
    <name evidence="7" type="ORF">MNBD_ALPHA09-1374</name>
</gene>
<sequence>MANWVIACSTGDIENQDVIDFDYGGRAFAVYRCPRGEFFATDGLCTHAQVHLADGLVMDDLIECPMHNGRFNYKTGKAMGAPACVDLVTYPVRVKGGMVQIDIG</sequence>
<keyword evidence="2" id="KW-0479">Metal-binding</keyword>
<accession>A0A3B0T859</accession>
<keyword evidence="7" id="KW-0223">Dioxygenase</keyword>
<keyword evidence="1" id="KW-0001">2Fe-2S</keyword>
<dbReference type="InterPro" id="IPR012747">
    <property type="entry name" value="MocE_2FeS"/>
</dbReference>
<protein>
    <submittedName>
        <fullName evidence="7">Naphthalene 1,2-dioxygenase system ferredoxin component</fullName>
    </submittedName>
</protein>
<evidence type="ECO:0000256" key="4">
    <source>
        <dbReference type="ARBA" id="ARBA00023014"/>
    </source>
</evidence>
<keyword evidence="7" id="KW-0560">Oxidoreductase</keyword>
<dbReference type="AlphaFoldDB" id="A0A3B0T859"/>
<organism evidence="7">
    <name type="scientific">hydrothermal vent metagenome</name>
    <dbReference type="NCBI Taxonomy" id="652676"/>
    <lineage>
        <taxon>unclassified sequences</taxon>
        <taxon>metagenomes</taxon>
        <taxon>ecological metagenomes</taxon>
    </lineage>
</organism>
<dbReference type="NCBIfam" id="TIGR02377">
    <property type="entry name" value="MocE_fam_FeS"/>
    <property type="match status" value="1"/>
</dbReference>
<dbReference type="EMBL" id="UOEM01000080">
    <property type="protein sequence ID" value="VAW14881.1"/>
    <property type="molecule type" value="Genomic_DNA"/>
</dbReference>
<comment type="cofactor">
    <cofactor evidence="5">
        <name>[2Fe-2S] cluster</name>
        <dbReference type="ChEBI" id="CHEBI:190135"/>
    </cofactor>
</comment>
<evidence type="ECO:0000256" key="5">
    <source>
        <dbReference type="ARBA" id="ARBA00034078"/>
    </source>
</evidence>
<dbReference type="InterPro" id="IPR017941">
    <property type="entry name" value="Rieske_2Fe-2S"/>
</dbReference>
<keyword evidence="3" id="KW-0408">Iron</keyword>
<dbReference type="SUPFAM" id="SSF50022">
    <property type="entry name" value="ISP domain"/>
    <property type="match status" value="1"/>
</dbReference>
<dbReference type="GO" id="GO:0051537">
    <property type="term" value="F:2 iron, 2 sulfur cluster binding"/>
    <property type="evidence" value="ECO:0007669"/>
    <property type="project" value="UniProtKB-KW"/>
</dbReference>
<dbReference type="GO" id="GO:0046872">
    <property type="term" value="F:metal ion binding"/>
    <property type="evidence" value="ECO:0007669"/>
    <property type="project" value="UniProtKB-KW"/>
</dbReference>
<evidence type="ECO:0000256" key="3">
    <source>
        <dbReference type="ARBA" id="ARBA00023004"/>
    </source>
</evidence>
<dbReference type="PANTHER" id="PTHR21496">
    <property type="entry name" value="FERREDOXIN-RELATED"/>
    <property type="match status" value="1"/>
</dbReference>
<reference evidence="7" key="1">
    <citation type="submission" date="2018-06" db="EMBL/GenBank/DDBJ databases">
        <authorList>
            <person name="Zhirakovskaya E."/>
        </authorList>
    </citation>
    <scope>NUCLEOTIDE SEQUENCE</scope>
</reference>
<evidence type="ECO:0000256" key="2">
    <source>
        <dbReference type="ARBA" id="ARBA00022723"/>
    </source>
</evidence>
<dbReference type="Gene3D" id="2.102.10.10">
    <property type="entry name" value="Rieske [2Fe-2S] iron-sulphur domain"/>
    <property type="match status" value="1"/>
</dbReference>
<keyword evidence="4" id="KW-0411">Iron-sulfur</keyword>
<proteinExistence type="predicted"/>
<name>A0A3B0T859_9ZZZZ</name>
<dbReference type="PROSITE" id="PS51296">
    <property type="entry name" value="RIESKE"/>
    <property type="match status" value="1"/>
</dbReference>